<dbReference type="InterPro" id="IPR003663">
    <property type="entry name" value="Sugar/inositol_transpt"/>
</dbReference>
<dbReference type="InterPro" id="IPR005829">
    <property type="entry name" value="Sugar_transporter_CS"/>
</dbReference>
<gene>
    <name evidence="9" type="ORF">Z518_00884</name>
</gene>
<dbReference type="PANTHER" id="PTHR48022:SF11">
    <property type="entry name" value="MONOSACCHARIDE TRANSPORTER (HXT8), PUTATIVE (AFU_ORTHOLOGUE AFUA_2G08120)-RELATED"/>
    <property type="match status" value="1"/>
</dbReference>
<evidence type="ECO:0000256" key="3">
    <source>
        <dbReference type="ARBA" id="ARBA00022448"/>
    </source>
</evidence>
<evidence type="ECO:0000256" key="7">
    <source>
        <dbReference type="SAM" id="Phobius"/>
    </source>
</evidence>
<evidence type="ECO:0000256" key="5">
    <source>
        <dbReference type="ARBA" id="ARBA00022989"/>
    </source>
</evidence>
<evidence type="ECO:0000256" key="4">
    <source>
        <dbReference type="ARBA" id="ARBA00022692"/>
    </source>
</evidence>
<dbReference type="PANTHER" id="PTHR48022">
    <property type="entry name" value="PLASTIDIC GLUCOSE TRANSPORTER 4"/>
    <property type="match status" value="1"/>
</dbReference>
<evidence type="ECO:0000313" key="9">
    <source>
        <dbReference type="EMBL" id="KIX09803.1"/>
    </source>
</evidence>
<organism evidence="9 10">
    <name type="scientific">Rhinocladiella mackenziei CBS 650.93</name>
    <dbReference type="NCBI Taxonomy" id="1442369"/>
    <lineage>
        <taxon>Eukaryota</taxon>
        <taxon>Fungi</taxon>
        <taxon>Dikarya</taxon>
        <taxon>Ascomycota</taxon>
        <taxon>Pezizomycotina</taxon>
        <taxon>Eurotiomycetes</taxon>
        <taxon>Chaetothyriomycetidae</taxon>
        <taxon>Chaetothyriales</taxon>
        <taxon>Herpotrichiellaceae</taxon>
        <taxon>Rhinocladiella</taxon>
    </lineage>
</organism>
<dbReference type="InterPro" id="IPR050360">
    <property type="entry name" value="MFS_Sugar_Transporters"/>
</dbReference>
<feature type="transmembrane region" description="Helical" evidence="7">
    <location>
        <begin position="149"/>
        <end position="169"/>
    </location>
</feature>
<protein>
    <recommendedName>
        <fullName evidence="8">Major facilitator superfamily (MFS) profile domain-containing protein</fullName>
    </recommendedName>
</protein>
<dbReference type="Proteomes" id="UP000053617">
    <property type="component" value="Unassembled WGS sequence"/>
</dbReference>
<dbReference type="HOGENOM" id="CLU_001265_30_13_1"/>
<feature type="transmembrane region" description="Helical" evidence="7">
    <location>
        <begin position="124"/>
        <end position="143"/>
    </location>
</feature>
<evidence type="ECO:0000256" key="6">
    <source>
        <dbReference type="ARBA" id="ARBA00023136"/>
    </source>
</evidence>
<feature type="transmembrane region" description="Helical" evidence="7">
    <location>
        <begin position="307"/>
        <end position="325"/>
    </location>
</feature>
<dbReference type="PRINTS" id="PR00171">
    <property type="entry name" value="SUGRTRNSPORT"/>
</dbReference>
<feature type="transmembrane region" description="Helical" evidence="7">
    <location>
        <begin position="218"/>
        <end position="235"/>
    </location>
</feature>
<keyword evidence="6 7" id="KW-0472">Membrane</keyword>
<accession>A0A0D2HGI9</accession>
<dbReference type="SUPFAM" id="SSF103473">
    <property type="entry name" value="MFS general substrate transporter"/>
    <property type="match status" value="1"/>
</dbReference>
<feature type="transmembrane region" description="Helical" evidence="7">
    <location>
        <begin position="93"/>
        <end position="112"/>
    </location>
</feature>
<dbReference type="GeneID" id="25288955"/>
<keyword evidence="4 7" id="KW-0812">Transmembrane</keyword>
<evidence type="ECO:0000256" key="2">
    <source>
        <dbReference type="ARBA" id="ARBA00010992"/>
    </source>
</evidence>
<feature type="transmembrane region" description="Helical" evidence="7">
    <location>
        <begin position="51"/>
        <end position="73"/>
    </location>
</feature>
<dbReference type="EMBL" id="KN847475">
    <property type="protein sequence ID" value="KIX09803.1"/>
    <property type="molecule type" value="Genomic_DNA"/>
</dbReference>
<dbReference type="AlphaFoldDB" id="A0A0D2HGI9"/>
<dbReference type="RefSeq" id="XP_013276939.1">
    <property type="nucleotide sequence ID" value="XM_013421485.1"/>
</dbReference>
<feature type="transmembrane region" description="Helical" evidence="7">
    <location>
        <begin position="383"/>
        <end position="402"/>
    </location>
</feature>
<dbReference type="InterPro" id="IPR020846">
    <property type="entry name" value="MFS_dom"/>
</dbReference>
<dbReference type="PROSITE" id="PS50850">
    <property type="entry name" value="MFS"/>
    <property type="match status" value="1"/>
</dbReference>
<feature type="transmembrane region" description="Helical" evidence="7">
    <location>
        <begin position="452"/>
        <end position="471"/>
    </location>
</feature>
<proteinExistence type="inferred from homology"/>
<name>A0A0D2HGI9_9EURO</name>
<dbReference type="GO" id="GO:0005351">
    <property type="term" value="F:carbohydrate:proton symporter activity"/>
    <property type="evidence" value="ECO:0007669"/>
    <property type="project" value="TreeGrafter"/>
</dbReference>
<dbReference type="Gene3D" id="1.20.1250.20">
    <property type="entry name" value="MFS general substrate transporter like domains"/>
    <property type="match status" value="1"/>
</dbReference>
<dbReference type="InterPro" id="IPR036259">
    <property type="entry name" value="MFS_trans_sf"/>
</dbReference>
<evidence type="ECO:0000313" key="10">
    <source>
        <dbReference type="Proteomes" id="UP000053617"/>
    </source>
</evidence>
<keyword evidence="3" id="KW-0813">Transport</keyword>
<evidence type="ECO:0000259" key="8">
    <source>
        <dbReference type="PROSITE" id="PS50850"/>
    </source>
</evidence>
<dbReference type="OrthoDB" id="6612291at2759"/>
<evidence type="ECO:0000256" key="1">
    <source>
        <dbReference type="ARBA" id="ARBA00004141"/>
    </source>
</evidence>
<dbReference type="PROSITE" id="PS00217">
    <property type="entry name" value="SUGAR_TRANSPORT_2"/>
    <property type="match status" value="1"/>
</dbReference>
<feature type="transmembrane region" description="Helical" evidence="7">
    <location>
        <begin position="345"/>
        <end position="363"/>
    </location>
</feature>
<feature type="transmembrane region" description="Helical" evidence="7">
    <location>
        <begin position="422"/>
        <end position="440"/>
    </location>
</feature>
<reference evidence="9 10" key="1">
    <citation type="submission" date="2015-01" db="EMBL/GenBank/DDBJ databases">
        <title>The Genome Sequence of Rhinocladiella mackenzie CBS 650.93.</title>
        <authorList>
            <consortium name="The Broad Institute Genomics Platform"/>
            <person name="Cuomo C."/>
            <person name="de Hoog S."/>
            <person name="Gorbushina A."/>
            <person name="Stielow B."/>
            <person name="Teixiera M."/>
            <person name="Abouelleil A."/>
            <person name="Chapman S.B."/>
            <person name="Priest M."/>
            <person name="Young S.K."/>
            <person name="Wortman J."/>
            <person name="Nusbaum C."/>
            <person name="Birren B."/>
        </authorList>
    </citation>
    <scope>NUCLEOTIDE SEQUENCE [LARGE SCALE GENOMIC DNA]</scope>
    <source>
        <strain evidence="9 10">CBS 650.93</strain>
    </source>
</reference>
<sequence length="539" mass="58894">MALRCSDPVYNSAEPKIIRPYCDDALCFNTSTAGEQSPSFSVSDTKATFRIVIFVALGSVTYGYCASIIATTLGQPSFITYFELDRRSNASDLIGATNGLFQVGGLLGTLSCMKSADWLGCRKALFAASIVTTIGGALQAGSVHIGMYIVARLITGIGIGALVTLVPLYQSEVAPPKIRSLLVGIHGVMICVGYTSASWVGVGFYFVQAGGAQWRLPLAIQAIWPTLLAMGVMFLPESPRWLLDRDCFDEAYLSFKRVRAETSDSFLNDEDAIRADFAVLHSHILHEKQQRLSTWDLFRLPEYRQRLGIGFIMMVGAQTTGTQIINNYGPLLYANLGFDTVRQLIIQAGWISVSPFGNWLNALTMDRVGRVKMLIIEHGGRGAASAAVFFLFLHVALYASTIDATSYIYASEIFPTPVRAKGLSLSISGLFLSALALLQGAPTGFANIGWKYYLVCIVATSAVIFVIWWKFPETKMMSLEDIGALFTNSAEPVGEKESTKVRRNSLNEDMEKDIKMRRQEDCEKGGGGSHWEAACLIGD</sequence>
<comment type="subcellular location">
    <subcellularLocation>
        <location evidence="1">Membrane</location>
        <topology evidence="1">Multi-pass membrane protein</topology>
    </subcellularLocation>
</comment>
<keyword evidence="5 7" id="KW-1133">Transmembrane helix</keyword>
<feature type="transmembrane region" description="Helical" evidence="7">
    <location>
        <begin position="181"/>
        <end position="206"/>
    </location>
</feature>
<keyword evidence="10" id="KW-1185">Reference proteome</keyword>
<dbReference type="GO" id="GO:0016020">
    <property type="term" value="C:membrane"/>
    <property type="evidence" value="ECO:0007669"/>
    <property type="project" value="UniProtKB-SubCell"/>
</dbReference>
<feature type="domain" description="Major facilitator superfamily (MFS) profile" evidence="8">
    <location>
        <begin position="51"/>
        <end position="475"/>
    </location>
</feature>
<dbReference type="InterPro" id="IPR005828">
    <property type="entry name" value="MFS_sugar_transport-like"/>
</dbReference>
<dbReference type="VEuPathDB" id="FungiDB:Z518_00884"/>
<comment type="similarity">
    <text evidence="2">Belongs to the major facilitator superfamily. Sugar transporter (TC 2.A.1.1) family.</text>
</comment>
<dbReference type="Pfam" id="PF00083">
    <property type="entry name" value="Sugar_tr"/>
    <property type="match status" value="1"/>
</dbReference>